<dbReference type="Gene3D" id="3.40.50.620">
    <property type="entry name" value="HUPs"/>
    <property type="match status" value="1"/>
</dbReference>
<dbReference type="InterPro" id="IPR011063">
    <property type="entry name" value="TilS/TtcA_N"/>
</dbReference>
<dbReference type="GO" id="GO:0032267">
    <property type="term" value="F:tRNA(Ile)-lysidine synthase activity"/>
    <property type="evidence" value="ECO:0007669"/>
    <property type="project" value="UniProtKB-EC"/>
</dbReference>
<accession>A0A8N4F0Z4</accession>
<comment type="catalytic activity">
    <reaction evidence="6">
        <text>cytidine(34) in tRNA(Ile2) + L-lysine + ATP = lysidine(34) in tRNA(Ile2) + AMP + diphosphate + H(+)</text>
        <dbReference type="Rhea" id="RHEA:43744"/>
        <dbReference type="Rhea" id="RHEA-COMP:10625"/>
        <dbReference type="Rhea" id="RHEA-COMP:10670"/>
        <dbReference type="ChEBI" id="CHEBI:15378"/>
        <dbReference type="ChEBI" id="CHEBI:30616"/>
        <dbReference type="ChEBI" id="CHEBI:32551"/>
        <dbReference type="ChEBI" id="CHEBI:33019"/>
        <dbReference type="ChEBI" id="CHEBI:82748"/>
        <dbReference type="ChEBI" id="CHEBI:83665"/>
        <dbReference type="ChEBI" id="CHEBI:456215"/>
        <dbReference type="EC" id="6.3.4.19"/>
    </reaction>
</comment>
<dbReference type="OrthoDB" id="198857at2759"/>
<dbReference type="GeneID" id="105040815"/>
<dbReference type="HAMAP" id="MF_01161">
    <property type="entry name" value="tRNA_Ile_lys_synt"/>
    <property type="match status" value="1"/>
</dbReference>
<reference evidence="9" key="1">
    <citation type="submission" date="2025-08" db="UniProtKB">
        <authorList>
            <consortium name="RefSeq"/>
        </authorList>
    </citation>
    <scope>IDENTIFICATION</scope>
</reference>
<evidence type="ECO:0000256" key="5">
    <source>
        <dbReference type="ARBA" id="ARBA00022840"/>
    </source>
</evidence>
<keyword evidence="4" id="KW-0547">Nucleotide-binding</keyword>
<organism evidence="8 9">
    <name type="scientific">Elaeis guineensis var. tenera</name>
    <name type="common">Oil palm</name>
    <dbReference type="NCBI Taxonomy" id="51953"/>
    <lineage>
        <taxon>Eukaryota</taxon>
        <taxon>Viridiplantae</taxon>
        <taxon>Streptophyta</taxon>
        <taxon>Embryophyta</taxon>
        <taxon>Tracheophyta</taxon>
        <taxon>Spermatophyta</taxon>
        <taxon>Magnoliopsida</taxon>
        <taxon>Liliopsida</taxon>
        <taxon>Arecaceae</taxon>
        <taxon>Arecoideae</taxon>
        <taxon>Cocoseae</taxon>
        <taxon>Elaeidinae</taxon>
        <taxon>Elaeis</taxon>
    </lineage>
</organism>
<gene>
    <name evidence="9" type="primary">LOC105040815</name>
</gene>
<keyword evidence="8" id="KW-1185">Reference proteome</keyword>
<dbReference type="SUPFAM" id="SSF52402">
    <property type="entry name" value="Adenine nucleotide alpha hydrolases-like"/>
    <property type="match status" value="1"/>
</dbReference>
<dbReference type="CDD" id="cd01992">
    <property type="entry name" value="TilS_N"/>
    <property type="match status" value="1"/>
</dbReference>
<protein>
    <recommendedName>
        <fullName evidence="1">tRNA(Ile)-lysidine synthetase</fullName>
        <ecNumber evidence="1">6.3.4.19</ecNumber>
    </recommendedName>
</protein>
<name>A0A8N4F0Z4_ELAGV</name>
<dbReference type="Proteomes" id="UP000504607">
    <property type="component" value="Chromosome 3"/>
</dbReference>
<dbReference type="InterPro" id="IPR012094">
    <property type="entry name" value="tRNA_Ile_lys_synt"/>
</dbReference>
<evidence type="ECO:0000256" key="3">
    <source>
        <dbReference type="ARBA" id="ARBA00022694"/>
    </source>
</evidence>
<evidence type="ECO:0000313" key="8">
    <source>
        <dbReference type="Proteomes" id="UP000504607"/>
    </source>
</evidence>
<sequence>MLSSLRTSPHLPLRRFFCHSSAPLDTARYREVFARRMAMAGIKPHHRIALGVSGGPDSMALCVLMAEWKSDGRFGKNETLGFTDGLLGIIVDHRLRPESTEEATQVRDRVNKIGIKCEIACCDWRDGRPKKGHLQEAAREMRYQIFQGVCIKQQIGILLVAHHADDQAELLILRLSRNSGVLGLAGMAFVSQLFATQIKCFGENSDGDGILLVRPMLEFSKDDMYKICQGSNQEWVEDPTNQSLLFARNRIRARLRSLLSCVFRSELQGLISACRLTRTYVDNICRQMIQHSVTIMEHGYAIVDLEKLNPSDVEDLCLSKFLALILQFISQRNRPIRGSILQLLLGYIRNIPCKTSLTAAGCYICPAPRSKGMKILISFSAYSPQPTRVELSYKYSCEEQQSTAPSEIDKIIMDAKSFSDQSVPDASIVPFMHAKSTMAILSEAKRLNLISESTFKSICLLQEEELEKFGSKAVAKFDDQPSEMKPAPSITLNPGESCHFMSRFLVTWKLCKDVIENQLSWNSNQGHLCQFCMVDQEKTIAIRHMVDADWLFLAELSKSHAMKECQDNSNASIYKHGVVQKAQYSRYMQLSAQRAIQALKSIPVSARRALPVLVNSQGGLLSIPVLSLPIGRCSIQAESATWRRLQFIYLTSAGVGRFHHLAC</sequence>
<evidence type="ECO:0000259" key="7">
    <source>
        <dbReference type="Pfam" id="PF01171"/>
    </source>
</evidence>
<evidence type="ECO:0000256" key="6">
    <source>
        <dbReference type="ARBA" id="ARBA00048539"/>
    </source>
</evidence>
<dbReference type="Pfam" id="PF01171">
    <property type="entry name" value="ATP_bind_3"/>
    <property type="match status" value="1"/>
</dbReference>
<dbReference type="GO" id="GO:0005524">
    <property type="term" value="F:ATP binding"/>
    <property type="evidence" value="ECO:0007669"/>
    <property type="project" value="UniProtKB-KW"/>
</dbReference>
<keyword evidence="3" id="KW-0819">tRNA processing</keyword>
<evidence type="ECO:0000256" key="1">
    <source>
        <dbReference type="ARBA" id="ARBA00013267"/>
    </source>
</evidence>
<dbReference type="EC" id="6.3.4.19" evidence="1"/>
<dbReference type="InterPro" id="IPR014729">
    <property type="entry name" value="Rossmann-like_a/b/a_fold"/>
</dbReference>
<evidence type="ECO:0000256" key="4">
    <source>
        <dbReference type="ARBA" id="ARBA00022741"/>
    </source>
</evidence>
<keyword evidence="2" id="KW-0436">Ligase</keyword>
<feature type="domain" description="tRNA(Ile)-lysidine/2-thiocytidine synthase N-terminal" evidence="7">
    <location>
        <begin position="48"/>
        <end position="253"/>
    </location>
</feature>
<dbReference type="AlphaFoldDB" id="A0A8N4F0Z4"/>
<dbReference type="PANTHER" id="PTHR43033:SF5">
    <property type="entry name" value="TRNA(ILE)-LYSIDINE SYNTHETASE"/>
    <property type="match status" value="1"/>
</dbReference>
<evidence type="ECO:0000313" key="9">
    <source>
        <dbReference type="RefSeq" id="XP_029119118.1"/>
    </source>
</evidence>
<dbReference type="RefSeq" id="XP_029119118.1">
    <property type="nucleotide sequence ID" value="XM_029263285.1"/>
</dbReference>
<dbReference type="GO" id="GO:0008033">
    <property type="term" value="P:tRNA processing"/>
    <property type="evidence" value="ECO:0007669"/>
    <property type="project" value="UniProtKB-KW"/>
</dbReference>
<proteinExistence type="inferred from homology"/>
<dbReference type="PANTHER" id="PTHR43033">
    <property type="entry name" value="TRNA(ILE)-LYSIDINE SYNTHASE-RELATED"/>
    <property type="match status" value="1"/>
</dbReference>
<evidence type="ECO:0000256" key="2">
    <source>
        <dbReference type="ARBA" id="ARBA00022598"/>
    </source>
</evidence>
<keyword evidence="5" id="KW-0067">ATP-binding</keyword>
<dbReference type="InterPro" id="IPR012795">
    <property type="entry name" value="tRNA_Ile_lys_synt_N"/>
</dbReference>
<dbReference type="NCBIfam" id="TIGR02432">
    <property type="entry name" value="lysidine_TilS_N"/>
    <property type="match status" value="1"/>
</dbReference>